<evidence type="ECO:0000313" key="2">
    <source>
        <dbReference type="Proteomes" id="UP000499080"/>
    </source>
</evidence>
<dbReference type="PANTHER" id="PTHR31511">
    <property type="entry name" value="PROTEIN CBG23764"/>
    <property type="match status" value="1"/>
</dbReference>
<dbReference type="SUPFAM" id="SSF54060">
    <property type="entry name" value="His-Me finger endonucleases"/>
    <property type="match status" value="1"/>
</dbReference>
<protein>
    <submittedName>
        <fullName evidence="1">Uncharacterized protein</fullName>
    </submittedName>
</protein>
<organism evidence="1 2">
    <name type="scientific">Araneus ventricosus</name>
    <name type="common">Orbweaver spider</name>
    <name type="synonym">Epeira ventricosa</name>
    <dbReference type="NCBI Taxonomy" id="182803"/>
    <lineage>
        <taxon>Eukaryota</taxon>
        <taxon>Metazoa</taxon>
        <taxon>Ecdysozoa</taxon>
        <taxon>Arthropoda</taxon>
        <taxon>Chelicerata</taxon>
        <taxon>Arachnida</taxon>
        <taxon>Araneae</taxon>
        <taxon>Araneomorphae</taxon>
        <taxon>Entelegynae</taxon>
        <taxon>Araneoidea</taxon>
        <taxon>Araneidae</taxon>
        <taxon>Araneus</taxon>
    </lineage>
</organism>
<gene>
    <name evidence="1" type="ORF">AVEN_266970_1</name>
</gene>
<dbReference type="Proteomes" id="UP000499080">
    <property type="component" value="Unassembled WGS sequence"/>
</dbReference>
<sequence>MLIDESQLGPSHAPLSFRYIESPPSLAPPQQTTMVANAQNPRRNALGVYPSHFMTPSPAAAEDFLIFLEEMRQEIHNLIMDELQQKRATKWYCVSKIRFRRDTHDGDVQHATPYFRRPNELPLKPITVYRGVDAVDHFIESIIREKDILAEKLHRITPMHMPSQDMEDFQNATHCKLCKKWLGKDQVRDHDHISGKYRQAQHNECNLQLKQRKMIPFIFHILKNYDGHLIM</sequence>
<dbReference type="InterPro" id="IPR044925">
    <property type="entry name" value="His-Me_finger_sf"/>
</dbReference>
<dbReference type="Gene3D" id="3.40.1800.10">
    <property type="entry name" value="His-Me finger endonucleases"/>
    <property type="match status" value="1"/>
</dbReference>
<reference evidence="1 2" key="1">
    <citation type="journal article" date="2019" name="Sci. Rep.">
        <title>Orb-weaving spider Araneus ventricosus genome elucidates the spidroin gene catalogue.</title>
        <authorList>
            <person name="Kono N."/>
            <person name="Nakamura H."/>
            <person name="Ohtoshi R."/>
            <person name="Moran D.A.P."/>
            <person name="Shinohara A."/>
            <person name="Yoshida Y."/>
            <person name="Fujiwara M."/>
            <person name="Mori M."/>
            <person name="Tomita M."/>
            <person name="Arakawa K."/>
        </authorList>
    </citation>
    <scope>NUCLEOTIDE SEQUENCE [LARGE SCALE GENOMIC DNA]</scope>
</reference>
<comment type="caution">
    <text evidence="1">The sequence shown here is derived from an EMBL/GenBank/DDBJ whole genome shotgun (WGS) entry which is preliminary data.</text>
</comment>
<dbReference type="EMBL" id="BGPR01002026">
    <property type="protein sequence ID" value="GBM66444.1"/>
    <property type="molecule type" value="Genomic_DNA"/>
</dbReference>
<evidence type="ECO:0000313" key="1">
    <source>
        <dbReference type="EMBL" id="GBM66444.1"/>
    </source>
</evidence>
<dbReference type="AlphaFoldDB" id="A0A4Y2HM24"/>
<accession>A0A4Y2HM24</accession>
<name>A0A4Y2HM24_ARAVE</name>
<dbReference type="OrthoDB" id="6433996at2759"/>
<keyword evidence="2" id="KW-1185">Reference proteome</keyword>
<dbReference type="PANTHER" id="PTHR31511:SF12">
    <property type="entry name" value="RHO TERMINATION FACTOR N-TERMINAL DOMAIN-CONTAINING PROTEIN"/>
    <property type="match status" value="1"/>
</dbReference>
<dbReference type="InterPro" id="IPR038563">
    <property type="entry name" value="Endonuclease_7_sf"/>
</dbReference>
<proteinExistence type="predicted"/>